<dbReference type="Pfam" id="PF17238">
    <property type="entry name" value="NUP160_helical_2"/>
    <property type="match status" value="1"/>
</dbReference>
<dbReference type="Gramene" id="ONK68142">
    <property type="protein sequence ID" value="ONK68142"/>
    <property type="gene ID" value="A4U43_C05F7880"/>
</dbReference>
<evidence type="ECO:0000259" key="8">
    <source>
        <dbReference type="Pfam" id="PF23354"/>
    </source>
</evidence>
<protein>
    <submittedName>
        <fullName evidence="9">Uncharacterized protein</fullName>
    </submittedName>
</protein>
<gene>
    <name evidence="9" type="ORF">A4U43_C05F7880</name>
</gene>
<evidence type="ECO:0000313" key="10">
    <source>
        <dbReference type="Proteomes" id="UP000243459"/>
    </source>
</evidence>
<feature type="region of interest" description="Disordered" evidence="4">
    <location>
        <begin position="1"/>
        <end position="42"/>
    </location>
</feature>
<dbReference type="InterPro" id="IPR035192">
    <property type="entry name" value="NUP160_hel_plant"/>
</dbReference>
<name>A0A5P1EQ44_ASPOF</name>
<feature type="compositionally biased region" description="Low complexity" evidence="4">
    <location>
        <begin position="12"/>
        <end position="40"/>
    </location>
</feature>
<sequence>MAAPPPLVPSPGSRSPSSDAIRSSGSSSPSPSSSASSSQSEPVAPTISRDVASCHVIPGDPPAYLFWRIHKNLRNVLEIFEVFACREMPEKGLHIVFQDELSPFAFLCLNEFQSQAGETYCLYALTVSGVAYLLHLQRPFLYISGSNFPTNDVIEVTVQTPAQIAKITSAAATSGCLLTGRMDGSISCYQLGKLDPKAPGFMSEIRDDLGISRLWNLMSRGKPVGPVQDMVISEMFQTKLLFVVHSDGSLRIWDLCSNAKIFSYNTLVTGTMPSRLCVGEANYETSLISLAILHESASESTMEMITVYNIGFSIDDKVVFSSEPSTHSITLDQGKLIDMKISSRKIWILKEDASMLYDLLVSDCKMEHTGSYGLQEDFVADQLFQGSEHTLDDMIWTNDSISSLMKDRNAYFISSIFLRRLLQPGVYQSAALRATVLDYKKFLSDFEFQSLTTTGLKKEILTAIQSEGAATNPSSMVFYWKNFCNCFFRYWCQNNTPYGFLVDSSNEVIGLVRKSSFSLFRSLEGSEQLIYGASDELYDIKNSGLALPNIDVDSELFLGILRCMSNINHQLGRAASAMFYESLITSDISSDEIIFQLLKILETGFGSSLSTSLLSHVGVDVAREKKQVAHKSQRKFSVDMFLSLHALRARATNWAGVLDVIDRYLMYLSPQGTDERINSEGVCCINSFLLIQATSQIARVMFESTFDVLLLLSYLVDISGQVDMVQADVARIKIELIPKIQEILTHWLVIHFLGTTPTTPPTIEDFSSRLSSLHIGNKADRRSLEENLGSSDFTLACLLDLPSSNEGQRFMCSKSFPSPCEFISSVRKFCSSIIGGRSRDPISSSSTIGIASILLRHGQSDSLAVWRLHYYQWAMQIFEQHGMNEGACQFALAALVQVDDVLGLESGDNDECLPEAATTIRGRLWANVFKFSLDLKHYRDAYCAIISNPDEDSRSICLRRFVIVLCELGATKFLCDGKLPFVGMTERVEKELVWKAERSEIFAKPNSYKVLYAFEAYRNNWRKAASYMYRYSVRLKNEATLDHNHQISSALHERLHGLSIAINSLQLVDNAYAWIDSSCGDNSWSDQGSPKKRARHFQAVSSVGIPSDSESFRYNVDVEMLEKEYVLTSAEYLLVNGKSKISGKPTPQNLVDILIQESFYDMAFVVMLKFWKGSELKRELENAFVSISQQCCSKRPGPSLVGSNSKIGNFLLPFSEDEIYTDANIKSRSVAPMKGNAQWEMLELYLEKYKKLHPRLPVTVAETLLHTDPQIELPLWLVHMFKGARASTSWGMTGHEADPATLFRLYVDYNRHAEATNLLLEYLESFASLRPADVINRKRMSAIWFPYTAIERLWCQLEELQSTGHMVDQCDKLKRLLHGALLNHLKQVKVDSDDAVATAFRQEMQNENGSV</sequence>
<feature type="domain" description="Nucleoporin Nup120/160 beta-propeller" evidence="5">
    <location>
        <begin position="64"/>
        <end position="527"/>
    </location>
</feature>
<reference evidence="10" key="1">
    <citation type="journal article" date="2017" name="Nat. Commun.">
        <title>The asparagus genome sheds light on the origin and evolution of a young Y chromosome.</title>
        <authorList>
            <person name="Harkess A."/>
            <person name="Zhou J."/>
            <person name="Xu C."/>
            <person name="Bowers J.E."/>
            <person name="Van der Hulst R."/>
            <person name="Ayyampalayam S."/>
            <person name="Mercati F."/>
            <person name="Riccardi P."/>
            <person name="McKain M.R."/>
            <person name="Kakrana A."/>
            <person name="Tang H."/>
            <person name="Ray J."/>
            <person name="Groenendijk J."/>
            <person name="Arikit S."/>
            <person name="Mathioni S.M."/>
            <person name="Nakano M."/>
            <person name="Shan H."/>
            <person name="Telgmann-Rauber A."/>
            <person name="Kanno A."/>
            <person name="Yue Z."/>
            <person name="Chen H."/>
            <person name="Li W."/>
            <person name="Chen Y."/>
            <person name="Xu X."/>
            <person name="Zhang Y."/>
            <person name="Luo S."/>
            <person name="Chen H."/>
            <person name="Gao J."/>
            <person name="Mao Z."/>
            <person name="Pires J.C."/>
            <person name="Luo M."/>
            <person name="Kudrna D."/>
            <person name="Wing R.A."/>
            <person name="Meyers B.C."/>
            <person name="Yi K."/>
            <person name="Kong H."/>
            <person name="Lavrijsen P."/>
            <person name="Sunseri F."/>
            <person name="Falavigna A."/>
            <person name="Ye Y."/>
            <person name="Leebens-Mack J.H."/>
            <person name="Chen G."/>
        </authorList>
    </citation>
    <scope>NUCLEOTIDE SEQUENCE [LARGE SCALE GENOMIC DNA]</scope>
    <source>
        <strain evidence="10">cv. DH0086</strain>
    </source>
</reference>
<feature type="domain" description="NUP160 middle TPR" evidence="8">
    <location>
        <begin position="857"/>
        <end position="1067"/>
    </location>
</feature>
<dbReference type="Proteomes" id="UP000243459">
    <property type="component" value="Chromosome 5"/>
</dbReference>
<accession>A0A5P1EQ44</accession>
<dbReference type="InterPro" id="IPR021717">
    <property type="entry name" value="Nucleoporin_Nup160"/>
</dbReference>
<dbReference type="GO" id="GO:0017056">
    <property type="term" value="F:structural constituent of nuclear pore"/>
    <property type="evidence" value="ECO:0007669"/>
    <property type="project" value="TreeGrafter"/>
</dbReference>
<evidence type="ECO:0000313" key="9">
    <source>
        <dbReference type="EMBL" id="ONK68142.1"/>
    </source>
</evidence>
<evidence type="ECO:0000256" key="1">
    <source>
        <dbReference type="ARBA" id="ARBA00004123"/>
    </source>
</evidence>
<dbReference type="PANTHER" id="PTHR21286:SF0">
    <property type="entry name" value="NUCLEAR PORE COMPLEX PROTEIN NUP160"/>
    <property type="match status" value="1"/>
</dbReference>
<dbReference type="OMA" id="TIERLWC"/>
<evidence type="ECO:0000256" key="4">
    <source>
        <dbReference type="SAM" id="MobiDB-lite"/>
    </source>
</evidence>
<feature type="domain" description="NUP160 C-terminal TPR" evidence="7">
    <location>
        <begin position="1119"/>
        <end position="1391"/>
    </location>
</feature>
<dbReference type="GO" id="GO:0005643">
    <property type="term" value="C:nuclear pore"/>
    <property type="evidence" value="ECO:0007669"/>
    <property type="project" value="TreeGrafter"/>
</dbReference>
<evidence type="ECO:0000256" key="2">
    <source>
        <dbReference type="ARBA" id="ARBA00022448"/>
    </source>
</evidence>
<dbReference type="InterPro" id="IPR056536">
    <property type="entry name" value="TPR_NUP160_C"/>
</dbReference>
<evidence type="ECO:0000256" key="3">
    <source>
        <dbReference type="ARBA" id="ARBA00023242"/>
    </source>
</evidence>
<evidence type="ECO:0000259" key="5">
    <source>
        <dbReference type="Pfam" id="PF11715"/>
    </source>
</evidence>
<keyword evidence="3" id="KW-0539">Nucleus</keyword>
<proteinExistence type="predicted"/>
<dbReference type="Pfam" id="PF11715">
    <property type="entry name" value="Beta-prop_Nup120_160"/>
    <property type="match status" value="1"/>
</dbReference>
<evidence type="ECO:0000259" key="7">
    <source>
        <dbReference type="Pfam" id="PF23347"/>
    </source>
</evidence>
<dbReference type="InterPro" id="IPR036322">
    <property type="entry name" value="WD40_repeat_dom_sf"/>
</dbReference>
<dbReference type="Pfam" id="PF23354">
    <property type="entry name" value="TPR_NUP160_120_M"/>
    <property type="match status" value="1"/>
</dbReference>
<feature type="domain" description="NUP160 helical" evidence="6">
    <location>
        <begin position="551"/>
        <end position="736"/>
    </location>
</feature>
<dbReference type="InterPro" id="IPR059141">
    <property type="entry name" value="Beta-prop_Nup120_160"/>
</dbReference>
<dbReference type="SUPFAM" id="SSF50978">
    <property type="entry name" value="WD40 repeat-like"/>
    <property type="match status" value="1"/>
</dbReference>
<dbReference type="Pfam" id="PF23347">
    <property type="entry name" value="TPR_Nup160_C"/>
    <property type="match status" value="1"/>
</dbReference>
<keyword evidence="10" id="KW-1185">Reference proteome</keyword>
<dbReference type="InterPro" id="IPR056535">
    <property type="entry name" value="TPR_NUP160_M"/>
</dbReference>
<dbReference type="EMBL" id="CM007385">
    <property type="protein sequence ID" value="ONK68142.1"/>
    <property type="molecule type" value="Genomic_DNA"/>
</dbReference>
<keyword evidence="2" id="KW-0813">Transport</keyword>
<comment type="subcellular location">
    <subcellularLocation>
        <location evidence="1">Nucleus</location>
    </subcellularLocation>
</comment>
<organism evidence="9 10">
    <name type="scientific">Asparagus officinalis</name>
    <name type="common">Garden asparagus</name>
    <dbReference type="NCBI Taxonomy" id="4686"/>
    <lineage>
        <taxon>Eukaryota</taxon>
        <taxon>Viridiplantae</taxon>
        <taxon>Streptophyta</taxon>
        <taxon>Embryophyta</taxon>
        <taxon>Tracheophyta</taxon>
        <taxon>Spermatophyta</taxon>
        <taxon>Magnoliopsida</taxon>
        <taxon>Liliopsida</taxon>
        <taxon>Asparagales</taxon>
        <taxon>Asparagaceae</taxon>
        <taxon>Asparagoideae</taxon>
        <taxon>Asparagus</taxon>
    </lineage>
</organism>
<dbReference type="PANTHER" id="PTHR21286">
    <property type="entry name" value="NUCLEAR PORE COMPLEX PROTEIN NUP160"/>
    <property type="match status" value="1"/>
</dbReference>
<evidence type="ECO:0000259" key="6">
    <source>
        <dbReference type="Pfam" id="PF17238"/>
    </source>
</evidence>